<evidence type="ECO:0000313" key="12">
    <source>
        <dbReference type="Proteomes" id="UP000053259"/>
    </source>
</evidence>
<proteinExistence type="inferred from homology"/>
<keyword evidence="6" id="KW-0690">Ribosome biogenesis</keyword>
<dbReference type="GO" id="GO:0030687">
    <property type="term" value="C:preribosome, large subunit precursor"/>
    <property type="evidence" value="ECO:0007669"/>
    <property type="project" value="TreeGrafter"/>
</dbReference>
<dbReference type="RefSeq" id="XP_016208846.1">
    <property type="nucleotide sequence ID" value="XM_016363344.1"/>
</dbReference>
<dbReference type="GO" id="GO:0008298">
    <property type="term" value="P:intracellular mRNA localization"/>
    <property type="evidence" value="ECO:0007669"/>
    <property type="project" value="TreeGrafter"/>
</dbReference>
<organism evidence="11 12">
    <name type="scientific">Verruconis gallopava</name>
    <dbReference type="NCBI Taxonomy" id="253628"/>
    <lineage>
        <taxon>Eukaryota</taxon>
        <taxon>Fungi</taxon>
        <taxon>Dikarya</taxon>
        <taxon>Ascomycota</taxon>
        <taxon>Pezizomycotina</taxon>
        <taxon>Dothideomycetes</taxon>
        <taxon>Pleosporomycetidae</taxon>
        <taxon>Venturiales</taxon>
        <taxon>Sympoventuriaceae</taxon>
        <taxon>Verruconis</taxon>
    </lineage>
</organism>
<dbReference type="HOGENOM" id="CLU_096593_0_0_1"/>
<evidence type="ECO:0000256" key="9">
    <source>
        <dbReference type="ARBA" id="ARBA00023242"/>
    </source>
</evidence>
<dbReference type="OrthoDB" id="1743802at2759"/>
<comment type="similarity">
    <text evidence="3">Belongs to the LOC1 family.</text>
</comment>
<evidence type="ECO:0000256" key="4">
    <source>
        <dbReference type="ARBA" id="ARBA00011339"/>
    </source>
</evidence>
<name>A0A0D1YE52_9PEZI</name>
<feature type="region of interest" description="Disordered" evidence="10">
    <location>
        <begin position="1"/>
        <end position="32"/>
    </location>
</feature>
<dbReference type="Proteomes" id="UP000053259">
    <property type="component" value="Unassembled WGS sequence"/>
</dbReference>
<evidence type="ECO:0000256" key="1">
    <source>
        <dbReference type="ARBA" id="ARBA00001977"/>
    </source>
</evidence>
<dbReference type="InterPro" id="IPR037650">
    <property type="entry name" value="Loc1"/>
</dbReference>
<evidence type="ECO:0000256" key="5">
    <source>
        <dbReference type="ARBA" id="ARBA00022448"/>
    </source>
</evidence>
<keyword evidence="8" id="KW-0175">Coiled coil</keyword>
<dbReference type="PANTHER" id="PTHR28028:SF1">
    <property type="entry name" value="60S RIBOSOMAL SUBUNIT ASSEMBLY_EXPORT PROTEIN LOC1"/>
    <property type="match status" value="1"/>
</dbReference>
<comment type="subunit">
    <text evidence="4">Component of the 66S pre-ribosomal particle.</text>
</comment>
<evidence type="ECO:0000256" key="3">
    <source>
        <dbReference type="ARBA" id="ARBA00008132"/>
    </source>
</evidence>
<dbReference type="GO" id="GO:0005730">
    <property type="term" value="C:nucleolus"/>
    <property type="evidence" value="ECO:0007669"/>
    <property type="project" value="UniProtKB-SubCell"/>
</dbReference>
<dbReference type="FunCoup" id="A0A0D1YE52">
    <property type="interactions" value="324"/>
</dbReference>
<evidence type="ECO:0008006" key="13">
    <source>
        <dbReference type="Google" id="ProtNLM"/>
    </source>
</evidence>
<comment type="function">
    <text evidence="1">Required for efficient assembly and nuclear export of the 60S ribosomal subunit.</text>
</comment>
<feature type="compositionally biased region" description="Basic residues" evidence="10">
    <location>
        <begin position="176"/>
        <end position="185"/>
    </location>
</feature>
<comment type="subcellular location">
    <subcellularLocation>
        <location evidence="2">Nucleus</location>
        <location evidence="2">Nucleolus</location>
    </subcellularLocation>
</comment>
<gene>
    <name evidence="11" type="ORF">PV09_09304</name>
</gene>
<dbReference type="EMBL" id="KN847589">
    <property type="protein sequence ID" value="KIV98976.1"/>
    <property type="molecule type" value="Genomic_DNA"/>
</dbReference>
<evidence type="ECO:0000256" key="10">
    <source>
        <dbReference type="SAM" id="MobiDB-lite"/>
    </source>
</evidence>
<dbReference type="GO" id="GO:0042273">
    <property type="term" value="P:ribosomal large subunit biogenesis"/>
    <property type="evidence" value="ECO:0007669"/>
    <property type="project" value="InterPro"/>
</dbReference>
<dbReference type="PANTHER" id="PTHR28028">
    <property type="entry name" value="60S RIBOSOMAL SUBUNIT ASSEMBLY/EXPORT PROTEIN LOC1"/>
    <property type="match status" value="1"/>
</dbReference>
<reference evidence="11 12" key="1">
    <citation type="submission" date="2015-01" db="EMBL/GenBank/DDBJ databases">
        <title>The Genome Sequence of Ochroconis gallopava CBS43764.</title>
        <authorList>
            <consortium name="The Broad Institute Genomics Platform"/>
            <person name="Cuomo C."/>
            <person name="de Hoog S."/>
            <person name="Gorbushina A."/>
            <person name="Stielow B."/>
            <person name="Teixiera M."/>
            <person name="Abouelleil A."/>
            <person name="Chapman S.B."/>
            <person name="Priest M."/>
            <person name="Young S.K."/>
            <person name="Wortman J."/>
            <person name="Nusbaum C."/>
            <person name="Birren B."/>
        </authorList>
    </citation>
    <scope>NUCLEOTIDE SEQUENCE [LARGE SCALE GENOMIC DNA]</scope>
    <source>
        <strain evidence="11 12">CBS 43764</strain>
    </source>
</reference>
<keyword evidence="12" id="KW-1185">Reference proteome</keyword>
<dbReference type="STRING" id="253628.A0A0D1YE52"/>
<dbReference type="GeneID" id="27317277"/>
<evidence type="ECO:0000256" key="8">
    <source>
        <dbReference type="ARBA" id="ARBA00023054"/>
    </source>
</evidence>
<dbReference type="GO" id="GO:0003729">
    <property type="term" value="F:mRNA binding"/>
    <property type="evidence" value="ECO:0007669"/>
    <property type="project" value="InterPro"/>
</dbReference>
<dbReference type="InParanoid" id="A0A0D1YE52"/>
<keyword evidence="5" id="KW-0813">Transport</keyword>
<sequence>MAFPLPRKVSETPAHKQPSSKAKSKIAKSNTVVDQVMTQRRVADANKSKHKLLKSHSYSDKQLNLPTLNMVAPVGVQKPKGKKKGKVFVDDAESMRTILAMVSAESDGKIESKMQKFRQMEEIREARRVELEKKEQDKKQKLDELKDGLRKGWKSKSRGIADKLADEGDENVNVKRSSKKKVSFG</sequence>
<dbReference type="VEuPathDB" id="FungiDB:PV09_09304"/>
<evidence type="ECO:0000313" key="11">
    <source>
        <dbReference type="EMBL" id="KIV98976.1"/>
    </source>
</evidence>
<feature type="region of interest" description="Disordered" evidence="10">
    <location>
        <begin position="166"/>
        <end position="185"/>
    </location>
</feature>
<dbReference type="GO" id="GO:0051028">
    <property type="term" value="P:mRNA transport"/>
    <property type="evidence" value="ECO:0007669"/>
    <property type="project" value="UniProtKB-KW"/>
</dbReference>
<keyword evidence="9" id="KW-0539">Nucleus</keyword>
<dbReference type="AlphaFoldDB" id="A0A0D1YE52"/>
<evidence type="ECO:0000256" key="7">
    <source>
        <dbReference type="ARBA" id="ARBA00022816"/>
    </source>
</evidence>
<protein>
    <recommendedName>
        <fullName evidence="13">60S ribosomal subunit assembly/export protein LOC1</fullName>
    </recommendedName>
</protein>
<evidence type="ECO:0000256" key="2">
    <source>
        <dbReference type="ARBA" id="ARBA00004604"/>
    </source>
</evidence>
<evidence type="ECO:0000256" key="6">
    <source>
        <dbReference type="ARBA" id="ARBA00022517"/>
    </source>
</evidence>
<keyword evidence="7" id="KW-0509">mRNA transport</keyword>
<accession>A0A0D1YE52</accession>